<gene>
    <name evidence="4" type="primary">ybbC</name>
    <name evidence="4" type="ORF">DB44_AL00110</name>
</gene>
<dbReference type="EMBL" id="JSAN01000011">
    <property type="protein sequence ID" value="KIC74317.1"/>
    <property type="molecule type" value="Genomic_DNA"/>
</dbReference>
<dbReference type="InterPro" id="IPR008302">
    <property type="entry name" value="NamZ"/>
</dbReference>
<dbReference type="Pfam" id="PF07075">
    <property type="entry name" value="NamZ_N"/>
    <property type="match status" value="1"/>
</dbReference>
<keyword evidence="1" id="KW-0472">Membrane</keyword>
<dbReference type="Pfam" id="PF20732">
    <property type="entry name" value="NamZ_C"/>
    <property type="match status" value="1"/>
</dbReference>
<dbReference type="GO" id="GO:0033922">
    <property type="term" value="F:peptidoglycan beta-N-acetylmuramidase activity"/>
    <property type="evidence" value="ECO:0007669"/>
    <property type="project" value="InterPro"/>
</dbReference>
<dbReference type="InterPro" id="IPR048503">
    <property type="entry name" value="NamZ_C"/>
</dbReference>
<evidence type="ECO:0000259" key="3">
    <source>
        <dbReference type="Pfam" id="PF20732"/>
    </source>
</evidence>
<keyword evidence="1" id="KW-0812">Transmembrane</keyword>
<dbReference type="Proteomes" id="UP000031465">
    <property type="component" value="Unassembled WGS sequence"/>
</dbReference>
<dbReference type="PATRIC" id="fig|362787.3.peg.39"/>
<keyword evidence="1" id="KW-1133">Transmembrane helix</keyword>
<dbReference type="Gene3D" id="3.90.1150.140">
    <property type="match status" value="1"/>
</dbReference>
<evidence type="ECO:0000313" key="4">
    <source>
        <dbReference type="EMBL" id="KIC74317.1"/>
    </source>
</evidence>
<feature type="domain" description="Peptidoglycan beta-N-acetylmuramidase NamZ N-terminal" evidence="2">
    <location>
        <begin position="69"/>
        <end position="271"/>
    </location>
</feature>
<feature type="transmembrane region" description="Helical" evidence="1">
    <location>
        <begin position="32"/>
        <end position="56"/>
    </location>
</feature>
<protein>
    <submittedName>
        <fullName evidence="4">Uncharacterized protein YbbC</fullName>
    </submittedName>
</protein>
<dbReference type="PANTHER" id="PTHR42915">
    <property type="entry name" value="HYPOTHETICAL 460 KDA PROTEIN IN FEUA-SIGW INTERGENIC REGION [PRECURSOR]"/>
    <property type="match status" value="1"/>
</dbReference>
<evidence type="ECO:0000259" key="2">
    <source>
        <dbReference type="Pfam" id="PF07075"/>
    </source>
</evidence>
<dbReference type="InterPro" id="IPR048502">
    <property type="entry name" value="NamZ_N"/>
</dbReference>
<dbReference type="AlphaFoldDB" id="A0A0C1K4S6"/>
<dbReference type="PIRSF" id="PIRSF016719">
    <property type="entry name" value="UCP016719"/>
    <property type="match status" value="1"/>
</dbReference>
<reference evidence="4 5" key="1">
    <citation type="journal article" date="2014" name="Mol. Biol. Evol.">
        <title>Massive expansion of Ubiquitination-related gene families within the Chlamydiae.</title>
        <authorList>
            <person name="Domman D."/>
            <person name="Collingro A."/>
            <person name="Lagkouvardos I."/>
            <person name="Gehre L."/>
            <person name="Weinmaier T."/>
            <person name="Rattei T."/>
            <person name="Subtil A."/>
            <person name="Horn M."/>
        </authorList>
    </citation>
    <scope>NUCLEOTIDE SEQUENCE [LARGE SCALE GENOMIC DNA]</scope>
    <source>
        <strain evidence="4 5">EI2</strain>
    </source>
</reference>
<evidence type="ECO:0000313" key="5">
    <source>
        <dbReference type="Proteomes" id="UP000031465"/>
    </source>
</evidence>
<organism evidence="4 5">
    <name type="scientific">Candidatus Protochlamydia amoebophila</name>
    <dbReference type="NCBI Taxonomy" id="362787"/>
    <lineage>
        <taxon>Bacteria</taxon>
        <taxon>Pseudomonadati</taxon>
        <taxon>Chlamydiota</taxon>
        <taxon>Chlamydiia</taxon>
        <taxon>Parachlamydiales</taxon>
        <taxon>Parachlamydiaceae</taxon>
        <taxon>Candidatus Protochlamydia</taxon>
    </lineage>
</organism>
<feature type="domain" description="Peptidoglycan beta-N-acetylmuramidase NamZ C-terminal" evidence="3">
    <location>
        <begin position="275"/>
        <end position="435"/>
    </location>
</feature>
<dbReference type="Gene3D" id="3.40.50.12170">
    <property type="entry name" value="Uncharacterised protein PF07075, DUF1343"/>
    <property type="match status" value="1"/>
</dbReference>
<sequence length="435" mass="50057">MFKFVCFFLRFAIILSFLINRLFTYANPTNFISFFIFIVIPTVGFTQVTVGIDSLFDSSYVELIKGKRIGLVTNHTAINHEGETTINCLKKNASFFEFKLQALFAPEHGLQGIQYADEIVKDTCETEIPIYSLHGSTRRPTQESLKNLDVLIYDIQDIGSRSYTYISTLFYVMEEAAKLTIPVIVLDRPNPINGLTIDGPLLEEKWRSFVGYVNIPYCHGLTIGELASYFNGEYKINCLLKVIPMKGWKREMTFNETGLIWIPTSPHIPEAETSLYYPITGLLGELQLVNIGVGYTLPFKVVGAPWINAEKFAKKLNEQKFPGVRFHPFYYRPFFGRFAHQNCQGVLIILTNPKKYLPVSTQYLLIGMLKSLYPKEFQAALNQSSHRQDMFNKVNGTAEVFRIIKEEQYILWKLRSLHEKERALFVNKRASYLLY</sequence>
<accession>A0A0C1K4S6</accession>
<proteinExistence type="predicted"/>
<dbReference type="PANTHER" id="PTHR42915:SF1">
    <property type="entry name" value="PEPTIDOGLYCAN BETA-N-ACETYLMURAMIDASE NAMZ"/>
    <property type="match status" value="1"/>
</dbReference>
<comment type="caution">
    <text evidence="4">The sequence shown here is derived from an EMBL/GenBank/DDBJ whole genome shotgun (WGS) entry which is preliminary data.</text>
</comment>
<feature type="transmembrane region" description="Helical" evidence="1">
    <location>
        <begin position="7"/>
        <end position="26"/>
    </location>
</feature>
<name>A0A0C1K4S6_9BACT</name>
<evidence type="ECO:0000256" key="1">
    <source>
        <dbReference type="SAM" id="Phobius"/>
    </source>
</evidence>